<reference evidence="7 8" key="1">
    <citation type="submission" date="2019-02" db="EMBL/GenBank/DDBJ databases">
        <title>Genomic Encyclopedia of Archaeal and Bacterial Type Strains, Phase II (KMG-II): from individual species to whole genera.</title>
        <authorList>
            <person name="Goeker M."/>
        </authorList>
    </citation>
    <scope>NUCLEOTIDE SEQUENCE [LARGE SCALE GENOMIC DNA]</scope>
    <source>
        <strain evidence="7 8">DSM 18101</strain>
    </source>
</reference>
<dbReference type="EMBL" id="SHKW01000001">
    <property type="protein sequence ID" value="RZU39390.1"/>
    <property type="molecule type" value="Genomic_DNA"/>
</dbReference>
<protein>
    <recommendedName>
        <fullName evidence="2">Protein RecA</fullName>
    </recommendedName>
</protein>
<dbReference type="PANTHER" id="PTHR45900:SF1">
    <property type="entry name" value="MITOCHONDRIAL DNA REPAIR PROTEIN RECA HOMOLOG-RELATED"/>
    <property type="match status" value="1"/>
</dbReference>
<comment type="caution">
    <text evidence="7">The sequence shown here is derived from an EMBL/GenBank/DDBJ whole genome shotgun (WGS) entry which is preliminary data.</text>
</comment>
<dbReference type="GO" id="GO:0003697">
    <property type="term" value="F:single-stranded DNA binding"/>
    <property type="evidence" value="ECO:0007669"/>
    <property type="project" value="InterPro"/>
</dbReference>
<evidence type="ECO:0000256" key="5">
    <source>
        <dbReference type="ARBA" id="ARBA00023172"/>
    </source>
</evidence>
<accession>A0A4Q7YPM4</accession>
<dbReference type="Proteomes" id="UP000292958">
    <property type="component" value="Unassembled WGS sequence"/>
</dbReference>
<sequence length="257" mass="27798">MPSTASIRLQIETTLANRVPAALTLKIKQAPELFSTGIGEVDGVLGGGVPRGSITEIVGAASTGKTSFGLSAIAAITQSGVACAWVDVSDALSPESAAAANIVLKRLLWLRMSAESKQRVTDKPWPRLEQALKATDLLLQAGGFAAIVLDMSDVLPQHTMRIPLATWYRLRLAAEQARSALIVLSQAPCASSCAALALRCEPANIHPFSDNGETALFERQQYALVRERNRNESSPFLRKKPPTRAEWRAETLWTRVR</sequence>
<dbReference type="AlphaFoldDB" id="A0A4Q7YPM4"/>
<keyword evidence="5" id="KW-0233">DNA recombination</keyword>
<dbReference type="InterPro" id="IPR049428">
    <property type="entry name" value="RecA-like_N"/>
</dbReference>
<dbReference type="InterPro" id="IPR020588">
    <property type="entry name" value="RecA_ATP-bd"/>
</dbReference>
<dbReference type="GO" id="GO:0006281">
    <property type="term" value="P:DNA repair"/>
    <property type="evidence" value="ECO:0007669"/>
    <property type="project" value="InterPro"/>
</dbReference>
<dbReference type="SUPFAM" id="SSF52540">
    <property type="entry name" value="P-loop containing nucleoside triphosphate hydrolases"/>
    <property type="match status" value="1"/>
</dbReference>
<keyword evidence="3" id="KW-0547">Nucleotide-binding</keyword>
<evidence type="ECO:0000256" key="2">
    <source>
        <dbReference type="ARBA" id="ARBA00015553"/>
    </source>
</evidence>
<dbReference type="GO" id="GO:0140664">
    <property type="term" value="F:ATP-dependent DNA damage sensor activity"/>
    <property type="evidence" value="ECO:0007669"/>
    <property type="project" value="InterPro"/>
</dbReference>
<evidence type="ECO:0000256" key="3">
    <source>
        <dbReference type="ARBA" id="ARBA00022741"/>
    </source>
</evidence>
<feature type="domain" description="RecA family profile 1" evidence="6">
    <location>
        <begin position="30"/>
        <end position="95"/>
    </location>
</feature>
<organism evidence="7 8">
    <name type="scientific">Edaphobacter modestus</name>
    <dbReference type="NCBI Taxonomy" id="388466"/>
    <lineage>
        <taxon>Bacteria</taxon>
        <taxon>Pseudomonadati</taxon>
        <taxon>Acidobacteriota</taxon>
        <taxon>Terriglobia</taxon>
        <taxon>Terriglobales</taxon>
        <taxon>Acidobacteriaceae</taxon>
        <taxon>Edaphobacter</taxon>
    </lineage>
</organism>
<name>A0A4Q7YPM4_9BACT</name>
<dbReference type="GO" id="GO:0006310">
    <property type="term" value="P:DNA recombination"/>
    <property type="evidence" value="ECO:0007669"/>
    <property type="project" value="UniProtKB-KW"/>
</dbReference>
<dbReference type="Pfam" id="PF00154">
    <property type="entry name" value="RecA_N"/>
    <property type="match status" value="1"/>
</dbReference>
<dbReference type="RefSeq" id="WP_130417609.1">
    <property type="nucleotide sequence ID" value="NZ_SHKW01000001.1"/>
</dbReference>
<dbReference type="PANTHER" id="PTHR45900">
    <property type="entry name" value="RECA"/>
    <property type="match status" value="1"/>
</dbReference>
<evidence type="ECO:0000259" key="6">
    <source>
        <dbReference type="PROSITE" id="PS50162"/>
    </source>
</evidence>
<dbReference type="GO" id="GO:0005524">
    <property type="term" value="F:ATP binding"/>
    <property type="evidence" value="ECO:0007669"/>
    <property type="project" value="UniProtKB-KW"/>
</dbReference>
<keyword evidence="4" id="KW-0067">ATP-binding</keyword>
<dbReference type="InterPro" id="IPR013765">
    <property type="entry name" value="DNA_recomb/repair_RecA"/>
</dbReference>
<dbReference type="InterPro" id="IPR027417">
    <property type="entry name" value="P-loop_NTPase"/>
</dbReference>
<dbReference type="OrthoDB" id="110850at2"/>
<evidence type="ECO:0000313" key="8">
    <source>
        <dbReference type="Proteomes" id="UP000292958"/>
    </source>
</evidence>
<proteinExistence type="inferred from homology"/>
<keyword evidence="8" id="KW-1185">Reference proteome</keyword>
<evidence type="ECO:0000256" key="1">
    <source>
        <dbReference type="ARBA" id="ARBA00009391"/>
    </source>
</evidence>
<dbReference type="PROSITE" id="PS50162">
    <property type="entry name" value="RECA_2"/>
    <property type="match status" value="1"/>
</dbReference>
<evidence type="ECO:0000313" key="7">
    <source>
        <dbReference type="EMBL" id="RZU39390.1"/>
    </source>
</evidence>
<evidence type="ECO:0000256" key="4">
    <source>
        <dbReference type="ARBA" id="ARBA00022840"/>
    </source>
</evidence>
<dbReference type="Gene3D" id="3.40.50.300">
    <property type="entry name" value="P-loop containing nucleotide triphosphate hydrolases"/>
    <property type="match status" value="1"/>
</dbReference>
<comment type="similarity">
    <text evidence="1">Belongs to the RecA family.</text>
</comment>
<gene>
    <name evidence="7" type="ORF">BDD14_0770</name>
</gene>